<evidence type="ECO:0000313" key="3">
    <source>
        <dbReference type="Proteomes" id="UP000626109"/>
    </source>
</evidence>
<feature type="non-terminal residue" evidence="2">
    <location>
        <position position="1"/>
    </location>
</feature>
<dbReference type="AlphaFoldDB" id="A0A813IZK6"/>
<feature type="region of interest" description="Disordered" evidence="1">
    <location>
        <begin position="47"/>
        <end position="106"/>
    </location>
</feature>
<organism evidence="2 3">
    <name type="scientific">Polarella glacialis</name>
    <name type="common">Dinoflagellate</name>
    <dbReference type="NCBI Taxonomy" id="89957"/>
    <lineage>
        <taxon>Eukaryota</taxon>
        <taxon>Sar</taxon>
        <taxon>Alveolata</taxon>
        <taxon>Dinophyceae</taxon>
        <taxon>Suessiales</taxon>
        <taxon>Suessiaceae</taxon>
        <taxon>Polarella</taxon>
    </lineage>
</organism>
<evidence type="ECO:0000256" key="1">
    <source>
        <dbReference type="SAM" id="MobiDB-lite"/>
    </source>
</evidence>
<reference evidence="2" key="1">
    <citation type="submission" date="2021-02" db="EMBL/GenBank/DDBJ databases">
        <authorList>
            <person name="Dougan E. K."/>
            <person name="Rhodes N."/>
            <person name="Thang M."/>
            <person name="Chan C."/>
        </authorList>
    </citation>
    <scope>NUCLEOTIDE SEQUENCE</scope>
</reference>
<name>A0A813IZK6_POLGL</name>
<evidence type="ECO:0000313" key="2">
    <source>
        <dbReference type="EMBL" id="CAE8667465.1"/>
    </source>
</evidence>
<feature type="compositionally biased region" description="Low complexity" evidence="1">
    <location>
        <begin position="62"/>
        <end position="96"/>
    </location>
</feature>
<feature type="compositionally biased region" description="Basic and acidic residues" evidence="1">
    <location>
        <begin position="49"/>
        <end position="61"/>
    </location>
</feature>
<proteinExistence type="predicted"/>
<comment type="caution">
    <text evidence="2">The sequence shown here is derived from an EMBL/GenBank/DDBJ whole genome shotgun (WGS) entry which is preliminary data.</text>
</comment>
<dbReference type="Proteomes" id="UP000626109">
    <property type="component" value="Unassembled WGS sequence"/>
</dbReference>
<accession>A0A813IZK6</accession>
<protein>
    <submittedName>
        <fullName evidence="2">Uncharacterized protein</fullName>
    </submittedName>
</protein>
<dbReference type="EMBL" id="CAJNNW010021089">
    <property type="protein sequence ID" value="CAE8667465.1"/>
    <property type="molecule type" value="Genomic_DNA"/>
</dbReference>
<gene>
    <name evidence="2" type="ORF">PGLA2088_LOCUS16580</name>
</gene>
<sequence>PKGGFDQLVQECRSAMLQRLESSGIRLRDAAPPSQRKALERWTAQLMDVVRKDRGRAEQQQKQKQQQQQHQRQQPTTPTTTTTATTAAEGPGAPAPSCASSGSRSF</sequence>